<keyword evidence="2" id="KW-1185">Reference proteome</keyword>
<dbReference type="Proteomes" id="UP000613743">
    <property type="component" value="Unassembled WGS sequence"/>
</dbReference>
<name>A0A917JRV0_9GAMM</name>
<evidence type="ECO:0000313" key="1">
    <source>
        <dbReference type="EMBL" id="GGI82359.1"/>
    </source>
</evidence>
<organism evidence="1 2">
    <name type="scientific">Shewanella gelidii</name>
    <dbReference type="NCBI Taxonomy" id="1642821"/>
    <lineage>
        <taxon>Bacteria</taxon>
        <taxon>Pseudomonadati</taxon>
        <taxon>Pseudomonadota</taxon>
        <taxon>Gammaproteobacteria</taxon>
        <taxon>Alteromonadales</taxon>
        <taxon>Shewanellaceae</taxon>
        <taxon>Shewanella</taxon>
    </lineage>
</organism>
<evidence type="ECO:0000313" key="2">
    <source>
        <dbReference type="Proteomes" id="UP000613743"/>
    </source>
</evidence>
<accession>A0A917JRV0</accession>
<dbReference type="AlphaFoldDB" id="A0A917JRV0"/>
<protein>
    <submittedName>
        <fullName evidence="1">Uncharacterized protein</fullName>
    </submittedName>
</protein>
<dbReference type="RefSeq" id="WP_188920326.1">
    <property type="nucleotide sequence ID" value="NZ_BMPZ01000004.1"/>
</dbReference>
<proteinExistence type="predicted"/>
<sequence length="572" mass="62389">MKKLIIGAAVVAAGAAGYWYSQQQSGPNILDYIPADTAMLSVQTKPFPIKNYIDSAGGIYGDEYNQAVLAELQNETDPHAVFITSLLKAYLESMKDGATFVKTFGLPDEARSYFYMQGALPVFRMDIANPQAIWTLLDKAEADSGITHEKRTLRDVEYRAYRLTDETDDAAIDMVVATNAGLLTITFNTSINEPGLLESALGLVPYPQSIAKAKTIEKTIAKYGFKEEGISYIDHQQIVTALVTKDGNLLAKHVQKFFELVNEDPLAEMRSAECKNDLTGIVANWPRTVIGLDALNVTPKAMQMDFRTVLESNNSVIMSALQKMRGFIPNYTANIDQLVTSFGFGFNVNEMVPSLTAIWDDVLQVKYQCAPLAEMQNELSQQSPAMLGMATGMANGVQGMSIAIADFELGEDMNNPSLTSLDALITLSAENPAMLVNMIKPMVPQLANIQVPTDGSAVDLSGVLPIPAQVGVQPKLAVKGKHIVIYSGEKSLAMADKLASEPLTGNGMMLITFDYKKLFTPLLRYAEQYGEELPPEVIQLKDYDGQTSVDIDVTEQGVVVAAGMKMNNNKLN</sequence>
<gene>
    <name evidence="1" type="ORF">GCM10009332_19460</name>
</gene>
<dbReference type="EMBL" id="BMPZ01000004">
    <property type="protein sequence ID" value="GGI82359.1"/>
    <property type="molecule type" value="Genomic_DNA"/>
</dbReference>
<reference evidence="1" key="2">
    <citation type="submission" date="2020-09" db="EMBL/GenBank/DDBJ databases">
        <authorList>
            <person name="Sun Q."/>
            <person name="Ohkuma M."/>
        </authorList>
    </citation>
    <scope>NUCLEOTIDE SEQUENCE</scope>
    <source>
        <strain evidence="1">JCM 30804</strain>
    </source>
</reference>
<comment type="caution">
    <text evidence="1">The sequence shown here is derived from an EMBL/GenBank/DDBJ whole genome shotgun (WGS) entry which is preliminary data.</text>
</comment>
<reference evidence="1" key="1">
    <citation type="journal article" date="2014" name="Int. J. Syst. Evol. Microbiol.">
        <title>Complete genome sequence of Corynebacterium casei LMG S-19264T (=DSM 44701T), isolated from a smear-ripened cheese.</title>
        <authorList>
            <consortium name="US DOE Joint Genome Institute (JGI-PGF)"/>
            <person name="Walter F."/>
            <person name="Albersmeier A."/>
            <person name="Kalinowski J."/>
            <person name="Ruckert C."/>
        </authorList>
    </citation>
    <scope>NUCLEOTIDE SEQUENCE</scope>
    <source>
        <strain evidence="1">JCM 30804</strain>
    </source>
</reference>